<reference evidence="1" key="1">
    <citation type="submission" date="2024-11" db="EMBL/GenBank/DDBJ databases">
        <title>Description of Massilia orientalis sp. nov., isolated from rhizosphere soil of Ageratina adenophora.</title>
        <authorList>
            <person name="Wang Y."/>
        </authorList>
    </citation>
    <scope>NUCLEOTIDE SEQUENCE</scope>
    <source>
        <strain evidence="1">YIM B02787</strain>
    </source>
</reference>
<comment type="caution">
    <text evidence="1">The sequence shown here is derived from an EMBL/GenBank/DDBJ whole genome shotgun (WGS) entry which is preliminary data.</text>
</comment>
<evidence type="ECO:0000313" key="1">
    <source>
        <dbReference type="EMBL" id="MFJ1470084.1"/>
    </source>
</evidence>
<protein>
    <submittedName>
        <fullName evidence="1">Uncharacterized protein</fullName>
    </submittedName>
</protein>
<dbReference type="EMBL" id="JASNRB020000013">
    <property type="protein sequence ID" value="MFJ1470084.1"/>
    <property type="molecule type" value="Genomic_DNA"/>
</dbReference>
<dbReference type="Proteomes" id="UP001168096">
    <property type="component" value="Unassembled WGS sequence"/>
</dbReference>
<evidence type="ECO:0000313" key="2">
    <source>
        <dbReference type="Proteomes" id="UP001168096"/>
    </source>
</evidence>
<proteinExistence type="predicted"/>
<sequence length="131" mass="13788">MSAATDAVRAAAVRMLDALIASAGEGRAPFRCLTAIYLNGAAMPMLMVGRADGQAEDGEAIVLLNPDEDLLDRLAPGVGYHGGLLKEIVSGKCDAMMHVWLDAYVKGPDRAKVLASYTTRTPAGAPKFQVK</sequence>
<keyword evidence="2" id="KW-1185">Reference proteome</keyword>
<name>A0ACC7MFL7_9BURK</name>
<organism evidence="1 2">
    <name type="scientific">Massilia orientalis</name>
    <dbReference type="NCBI Taxonomy" id="3050128"/>
    <lineage>
        <taxon>Bacteria</taxon>
        <taxon>Pseudomonadati</taxon>
        <taxon>Pseudomonadota</taxon>
        <taxon>Betaproteobacteria</taxon>
        <taxon>Burkholderiales</taxon>
        <taxon>Oxalobacteraceae</taxon>
        <taxon>Telluria group</taxon>
        <taxon>Massilia</taxon>
    </lineage>
</organism>
<accession>A0ACC7MFL7</accession>
<gene>
    <name evidence="1" type="ORF">QPK29_020415</name>
</gene>